<keyword evidence="1" id="KW-0732">Signal</keyword>
<organism evidence="2 3">
    <name type="scientific">Apis cerana cerana</name>
    <name type="common">Oriental honeybee</name>
    <dbReference type="NCBI Taxonomy" id="94128"/>
    <lineage>
        <taxon>Eukaryota</taxon>
        <taxon>Metazoa</taxon>
        <taxon>Ecdysozoa</taxon>
        <taxon>Arthropoda</taxon>
        <taxon>Hexapoda</taxon>
        <taxon>Insecta</taxon>
        <taxon>Pterygota</taxon>
        <taxon>Neoptera</taxon>
        <taxon>Endopterygota</taxon>
        <taxon>Hymenoptera</taxon>
        <taxon>Apocrita</taxon>
        <taxon>Aculeata</taxon>
        <taxon>Apoidea</taxon>
        <taxon>Anthophila</taxon>
        <taxon>Apidae</taxon>
        <taxon>Apis</taxon>
    </lineage>
</organism>
<sequence>MRLVLLMIASFNFLWILSVHTYPTNGMNVILNKDFLYFPDQAEYVKLAIKCPENMILWPGTRRCYREGEQGPCNIDKVLTFDRKLWRPVCSYEAIPE</sequence>
<evidence type="ECO:0008006" key="4">
    <source>
        <dbReference type="Google" id="ProtNLM"/>
    </source>
</evidence>
<feature type="signal peptide" evidence="1">
    <location>
        <begin position="1"/>
        <end position="21"/>
    </location>
</feature>
<protein>
    <recommendedName>
        <fullName evidence="4">DUF4789 domain-containing protein</fullName>
    </recommendedName>
</protein>
<dbReference type="EMBL" id="KZ288265">
    <property type="protein sequence ID" value="PBC30289.1"/>
    <property type="molecule type" value="Genomic_DNA"/>
</dbReference>
<dbReference type="AlphaFoldDB" id="A0A2A3EGE0"/>
<proteinExistence type="predicted"/>
<accession>A0A2A3EGE0</accession>
<feature type="chain" id="PRO_5012246221" description="DUF4789 domain-containing protein" evidence="1">
    <location>
        <begin position="22"/>
        <end position="97"/>
    </location>
</feature>
<name>A0A2A3EGE0_APICC</name>
<dbReference type="Proteomes" id="UP000242457">
    <property type="component" value="Unassembled WGS sequence"/>
</dbReference>
<dbReference type="OrthoDB" id="6328618at2759"/>
<evidence type="ECO:0000256" key="1">
    <source>
        <dbReference type="SAM" id="SignalP"/>
    </source>
</evidence>
<keyword evidence="3" id="KW-1185">Reference proteome</keyword>
<gene>
    <name evidence="2" type="ORF">APICC_06346</name>
</gene>
<evidence type="ECO:0000313" key="3">
    <source>
        <dbReference type="Proteomes" id="UP000242457"/>
    </source>
</evidence>
<evidence type="ECO:0000313" key="2">
    <source>
        <dbReference type="EMBL" id="PBC30289.1"/>
    </source>
</evidence>
<reference evidence="2" key="1">
    <citation type="submission" date="2014-07" db="EMBL/GenBank/DDBJ databases">
        <title>Genomic and transcriptomic analysis on Apis cerana provide comprehensive insights into honey bee biology.</title>
        <authorList>
            <person name="Diao Q."/>
            <person name="Sun L."/>
            <person name="Zheng H."/>
            <person name="Zheng H."/>
            <person name="Xu S."/>
            <person name="Wang S."/>
            <person name="Zeng Z."/>
            <person name="Hu F."/>
            <person name="Su S."/>
            <person name="Wu J."/>
        </authorList>
    </citation>
    <scope>NUCLEOTIDE SEQUENCE [LARGE SCALE GENOMIC DNA]</scope>
    <source>
        <tissue evidence="2">Pupae without intestine</tissue>
    </source>
</reference>